<dbReference type="eggNOG" id="COG1807">
    <property type="taxonomic scope" value="Bacteria"/>
</dbReference>
<comment type="subcellular location">
    <subcellularLocation>
        <location evidence="1">Cell membrane</location>
        <topology evidence="1">Multi-pass membrane protein</topology>
    </subcellularLocation>
</comment>
<keyword evidence="5 8" id="KW-0812">Transmembrane</keyword>
<accession>D3SNX8</accession>
<evidence type="ECO:0000313" key="11">
    <source>
        <dbReference type="Proteomes" id="UP000002043"/>
    </source>
</evidence>
<evidence type="ECO:0000256" key="1">
    <source>
        <dbReference type="ARBA" id="ARBA00004651"/>
    </source>
</evidence>
<feature type="transmembrane region" description="Helical" evidence="8">
    <location>
        <begin position="125"/>
        <end position="143"/>
    </location>
</feature>
<name>D3SNX8_THEAH</name>
<dbReference type="InterPro" id="IPR050297">
    <property type="entry name" value="LipidA_mod_glycosyltrf_83"/>
</dbReference>
<dbReference type="Proteomes" id="UP000002043">
    <property type="component" value="Chromosome"/>
</dbReference>
<dbReference type="GO" id="GO:0009103">
    <property type="term" value="P:lipopolysaccharide biosynthetic process"/>
    <property type="evidence" value="ECO:0007669"/>
    <property type="project" value="UniProtKB-ARBA"/>
</dbReference>
<evidence type="ECO:0000256" key="7">
    <source>
        <dbReference type="ARBA" id="ARBA00023136"/>
    </source>
</evidence>
<dbReference type="KEGG" id="tal:Thal_0230"/>
<dbReference type="Pfam" id="PF13231">
    <property type="entry name" value="PMT_2"/>
    <property type="match status" value="1"/>
</dbReference>
<feature type="transmembrane region" description="Helical" evidence="8">
    <location>
        <begin position="149"/>
        <end position="175"/>
    </location>
</feature>
<dbReference type="HOGENOM" id="CLU_619528_0_0_0"/>
<keyword evidence="4 10" id="KW-0808">Transferase</keyword>
<evidence type="ECO:0000259" key="9">
    <source>
        <dbReference type="Pfam" id="PF13231"/>
    </source>
</evidence>
<dbReference type="GO" id="GO:0010041">
    <property type="term" value="P:response to iron(III) ion"/>
    <property type="evidence" value="ECO:0007669"/>
    <property type="project" value="TreeGrafter"/>
</dbReference>
<keyword evidence="6 8" id="KW-1133">Transmembrane helix</keyword>
<dbReference type="PANTHER" id="PTHR33908">
    <property type="entry name" value="MANNOSYLTRANSFERASE YKCB-RELATED"/>
    <property type="match status" value="1"/>
</dbReference>
<proteinExistence type="predicted"/>
<keyword evidence="3" id="KW-0328">Glycosyltransferase</keyword>
<feature type="transmembrane region" description="Helical" evidence="8">
    <location>
        <begin position="75"/>
        <end position="93"/>
    </location>
</feature>
<evidence type="ECO:0000256" key="5">
    <source>
        <dbReference type="ARBA" id="ARBA00022692"/>
    </source>
</evidence>
<dbReference type="CAZy" id="GT83">
    <property type="family name" value="Glycosyltransferase Family 83"/>
</dbReference>
<dbReference type="GO" id="GO:0005886">
    <property type="term" value="C:plasma membrane"/>
    <property type="evidence" value="ECO:0007669"/>
    <property type="project" value="UniProtKB-SubCell"/>
</dbReference>
<feature type="domain" description="Glycosyltransferase RgtA/B/C/D-like" evidence="9">
    <location>
        <begin position="55"/>
        <end position="193"/>
    </location>
</feature>
<gene>
    <name evidence="10" type="ordered locus">Thal_0230</name>
</gene>
<evidence type="ECO:0000256" key="6">
    <source>
        <dbReference type="ARBA" id="ARBA00022989"/>
    </source>
</evidence>
<keyword evidence="2" id="KW-1003">Cell membrane</keyword>
<feature type="transmembrane region" description="Helical" evidence="8">
    <location>
        <begin position="262"/>
        <end position="280"/>
    </location>
</feature>
<dbReference type="RefSeq" id="WP_012991272.1">
    <property type="nucleotide sequence ID" value="NC_013894.1"/>
</dbReference>
<evidence type="ECO:0000256" key="2">
    <source>
        <dbReference type="ARBA" id="ARBA00022475"/>
    </source>
</evidence>
<keyword evidence="7 8" id="KW-0472">Membrane</keyword>
<dbReference type="STRING" id="638303.Thal_0230"/>
<feature type="transmembrane region" description="Helical" evidence="8">
    <location>
        <begin position="286"/>
        <end position="304"/>
    </location>
</feature>
<feature type="transmembrane region" description="Helical" evidence="8">
    <location>
        <begin position="232"/>
        <end position="250"/>
    </location>
</feature>
<dbReference type="AlphaFoldDB" id="D3SNX8"/>
<dbReference type="PANTHER" id="PTHR33908:SF3">
    <property type="entry name" value="UNDECAPRENYL PHOSPHATE-ALPHA-4-AMINO-4-DEOXY-L-ARABINOSE ARABINOSYL TRANSFERASE"/>
    <property type="match status" value="1"/>
</dbReference>
<evidence type="ECO:0000256" key="3">
    <source>
        <dbReference type="ARBA" id="ARBA00022676"/>
    </source>
</evidence>
<feature type="transmembrane region" description="Helical" evidence="8">
    <location>
        <begin position="311"/>
        <end position="329"/>
    </location>
</feature>
<protein>
    <submittedName>
        <fullName evidence="10">Glycosyl transferase family 39</fullName>
    </submittedName>
</protein>
<keyword evidence="11" id="KW-1185">Reference proteome</keyword>
<feature type="transmembrane region" description="Helical" evidence="8">
    <location>
        <begin position="187"/>
        <end position="212"/>
    </location>
</feature>
<reference evidence="11" key="1">
    <citation type="journal article" date="2010" name="Stand. Genomic Sci.">
        <title>Complete genome sequence of Thermocrinis albus type strain (HI 11/12T).</title>
        <authorList>
            <person name="Wirth R."/>
            <person name="Sikorski J."/>
            <person name="Brambilla E."/>
            <person name="Misra M."/>
            <person name="Lapidus A."/>
            <person name="Copeland A."/>
            <person name="Nolan M."/>
            <person name="Lucas S."/>
            <person name="Chen F."/>
            <person name="Tice H."/>
            <person name="Cheng J.F."/>
            <person name="Han C."/>
            <person name="Detter J.C."/>
            <person name="Tapia R."/>
            <person name="Bruce D."/>
            <person name="Goodwin L."/>
            <person name="Pitluck S."/>
            <person name="Pati A."/>
            <person name="Anderson I."/>
            <person name="Ivanova N."/>
            <person name="Mavromatis K."/>
            <person name="Mikhailova N."/>
            <person name="Chen A."/>
            <person name="Palaniappan K."/>
            <person name="Bilek Y."/>
            <person name="Hader T."/>
            <person name="Land M."/>
            <person name="Hauser L."/>
            <person name="Chang Y.J."/>
            <person name="Jeffries C.D."/>
            <person name="Tindall B.J."/>
            <person name="Rohde M."/>
            <person name="Goker M."/>
            <person name="Bristow J."/>
            <person name="Eisen J.A."/>
            <person name="Markowitz V."/>
            <person name="Hugenholtz P."/>
            <person name="Kyrpides N.C."/>
            <person name="Klenk H.P."/>
        </authorList>
    </citation>
    <scope>NUCLEOTIDE SEQUENCE [LARGE SCALE GENOMIC DNA]</scope>
    <source>
        <strain evidence="11">DSM 14484 / JCM 11386 / HI 11/12</strain>
    </source>
</reference>
<dbReference type="InterPro" id="IPR038731">
    <property type="entry name" value="RgtA/B/C-like"/>
</dbReference>
<evidence type="ECO:0000256" key="8">
    <source>
        <dbReference type="SAM" id="Phobius"/>
    </source>
</evidence>
<dbReference type="EMBL" id="CP001931">
    <property type="protein sequence ID" value="ADC88865.1"/>
    <property type="molecule type" value="Genomic_DNA"/>
</dbReference>
<evidence type="ECO:0000313" key="10">
    <source>
        <dbReference type="EMBL" id="ADC88865.1"/>
    </source>
</evidence>
<dbReference type="OrthoDB" id="9775035at2"/>
<evidence type="ECO:0000256" key="4">
    <source>
        <dbReference type="ARBA" id="ARBA00022679"/>
    </source>
</evidence>
<organism evidence="10 11">
    <name type="scientific">Thermocrinis albus (strain DSM 14484 / JCM 11386 / HI 11/12)</name>
    <dbReference type="NCBI Taxonomy" id="638303"/>
    <lineage>
        <taxon>Bacteria</taxon>
        <taxon>Pseudomonadati</taxon>
        <taxon>Aquificota</taxon>
        <taxon>Aquificia</taxon>
        <taxon>Aquificales</taxon>
        <taxon>Aquificaceae</taxon>
        <taxon>Thermocrinis</taxon>
    </lineage>
</organism>
<dbReference type="GO" id="GO:0016763">
    <property type="term" value="F:pentosyltransferase activity"/>
    <property type="evidence" value="ECO:0007669"/>
    <property type="project" value="TreeGrafter"/>
</dbReference>
<sequence length="412" mass="48290">MVRILLLGLFFYVVGNWILSFTSLDEGRNAFVVWYMLVREDYLLPFYNCHLRLEKPPMLYWMALLTSLPFGINEFSLRLVSGLSGIGLLWITYKVGTTFYDRDTALKATVILATLPHMWIETRAFVPEMLFTFFMLSSLYLFLSGRYLMGHLLLSLALLTKGPVALLLVLPLALIWKRDLNILHWRYLLLLFLLGGSWYFLMVYKLGLYYLYRFFVEENIMRFTGQRIIHPYPFYYYLVVLAVAFLFYIPKIPSVVKNIRKNHVFLLLWAGWVIVFFSLAKNKLHHYILFSYPPIALLLANSVSFRYIKRVLFLASALLLMLLFTASVLEKQRFLSKALKVVGKEDVPLYFYRAELSPVPFYLRKCVPTTESTAVDGYVITKETVTNCTLLLEGYEPDGRYRLYRCQSSRER</sequence>